<organism evidence="1 2">
    <name type="scientific">Nannocystis exedens</name>
    <dbReference type="NCBI Taxonomy" id="54"/>
    <lineage>
        <taxon>Bacteria</taxon>
        <taxon>Pseudomonadati</taxon>
        <taxon>Myxococcota</taxon>
        <taxon>Polyangia</taxon>
        <taxon>Nannocystales</taxon>
        <taxon>Nannocystaceae</taxon>
        <taxon>Nannocystis</taxon>
    </lineage>
</organism>
<reference evidence="2" key="1">
    <citation type="submission" date="2016-10" db="EMBL/GenBank/DDBJ databases">
        <authorList>
            <person name="Varghese N."/>
            <person name="Submissions S."/>
        </authorList>
    </citation>
    <scope>NUCLEOTIDE SEQUENCE [LARGE SCALE GENOMIC DNA]</scope>
    <source>
        <strain evidence="2">ATCC 25963</strain>
    </source>
</reference>
<protein>
    <recommendedName>
        <fullName evidence="3">PIN domain-containing protein</fullName>
    </recommendedName>
</protein>
<proteinExistence type="predicted"/>
<keyword evidence="2" id="KW-1185">Reference proteome</keyword>
<accession>A0A1I2F3Y3</accession>
<dbReference type="OrthoDB" id="5516291at2"/>
<dbReference type="AlphaFoldDB" id="A0A1I2F3Y3"/>
<dbReference type="RefSeq" id="WP_096330996.1">
    <property type="nucleotide sequence ID" value="NZ_FOMX01000025.1"/>
</dbReference>
<evidence type="ECO:0000313" key="2">
    <source>
        <dbReference type="Proteomes" id="UP000199400"/>
    </source>
</evidence>
<name>A0A1I2F3Y3_9BACT</name>
<sequence>MALPRRSDVRNEERQALQGVFREIQRSANFNGEGLRIEREMKTLFDRCEKAESDRFDQVRDRLLASATVLPLDPATLRKAKSITLSFGLEDFDAVMLASVLLDLPRLAIESCFLNRNKNDFETPDIKRALGKCKFHRGFKSGLAWPNARAP</sequence>
<gene>
    <name evidence="1" type="ORF">SAMN02745121_06431</name>
</gene>
<dbReference type="Proteomes" id="UP000199400">
    <property type="component" value="Unassembled WGS sequence"/>
</dbReference>
<evidence type="ECO:0000313" key="1">
    <source>
        <dbReference type="EMBL" id="SFF00124.1"/>
    </source>
</evidence>
<dbReference type="EMBL" id="FOMX01000025">
    <property type="protein sequence ID" value="SFF00124.1"/>
    <property type="molecule type" value="Genomic_DNA"/>
</dbReference>
<evidence type="ECO:0008006" key="3">
    <source>
        <dbReference type="Google" id="ProtNLM"/>
    </source>
</evidence>